<evidence type="ECO:0000259" key="2">
    <source>
        <dbReference type="Pfam" id="PF13581"/>
    </source>
</evidence>
<dbReference type="OrthoDB" id="3211521at2"/>
<proteinExistence type="predicted"/>
<dbReference type="EMBL" id="VCLA01000051">
    <property type="protein sequence ID" value="MQS99900.1"/>
    <property type="molecule type" value="Genomic_DNA"/>
</dbReference>
<sequence>MELPRSSRPGAPLDAQDRRRPGQVRRIVRAYLRLWGLDDLAEAVELPVSELVTNAFLHGRGSVIEFRMWRDESFVRIEVGDGTTVTIPKGTPDDPLAESGRGLCLIAAYADRWGLAEDGTRVRCAIRIPGGGR</sequence>
<keyword evidence="3" id="KW-0547">Nucleotide-binding</keyword>
<dbReference type="InterPro" id="IPR036890">
    <property type="entry name" value="HATPase_C_sf"/>
</dbReference>
<dbReference type="AlphaFoldDB" id="A0A646KCS7"/>
<dbReference type="GO" id="GO:0004674">
    <property type="term" value="F:protein serine/threonine kinase activity"/>
    <property type="evidence" value="ECO:0007669"/>
    <property type="project" value="UniProtKB-KW"/>
</dbReference>
<protein>
    <submittedName>
        <fullName evidence="3">ATP-binding protein</fullName>
    </submittedName>
</protein>
<keyword evidence="4" id="KW-1185">Reference proteome</keyword>
<keyword evidence="3" id="KW-0067">ATP-binding</keyword>
<gene>
    <name evidence="3" type="ORF">FF041_06605</name>
</gene>
<evidence type="ECO:0000256" key="1">
    <source>
        <dbReference type="ARBA" id="ARBA00022527"/>
    </source>
</evidence>
<accession>A0A646KCS7</accession>
<evidence type="ECO:0000313" key="4">
    <source>
        <dbReference type="Proteomes" id="UP000419138"/>
    </source>
</evidence>
<dbReference type="Proteomes" id="UP000419138">
    <property type="component" value="Unassembled WGS sequence"/>
</dbReference>
<dbReference type="Gene3D" id="3.30.565.10">
    <property type="entry name" value="Histidine kinase-like ATPase, C-terminal domain"/>
    <property type="match status" value="1"/>
</dbReference>
<dbReference type="SUPFAM" id="SSF55874">
    <property type="entry name" value="ATPase domain of HSP90 chaperone/DNA topoisomerase II/histidine kinase"/>
    <property type="match status" value="1"/>
</dbReference>
<dbReference type="GO" id="GO:0005524">
    <property type="term" value="F:ATP binding"/>
    <property type="evidence" value="ECO:0007669"/>
    <property type="project" value="UniProtKB-KW"/>
</dbReference>
<name>A0A646KCS7_STRJU</name>
<dbReference type="PANTHER" id="PTHR35526:SF3">
    <property type="entry name" value="ANTI-SIGMA-F FACTOR RSBW"/>
    <property type="match status" value="1"/>
</dbReference>
<keyword evidence="1" id="KW-0808">Transferase</keyword>
<keyword evidence="1" id="KW-0418">Kinase</keyword>
<dbReference type="PANTHER" id="PTHR35526">
    <property type="entry name" value="ANTI-SIGMA-F FACTOR RSBW-RELATED"/>
    <property type="match status" value="1"/>
</dbReference>
<keyword evidence="1" id="KW-0723">Serine/threonine-protein kinase</keyword>
<organism evidence="3 4">
    <name type="scientific">Streptomyces jumonjinensis</name>
    <dbReference type="NCBI Taxonomy" id="1945"/>
    <lineage>
        <taxon>Bacteria</taxon>
        <taxon>Bacillati</taxon>
        <taxon>Actinomycetota</taxon>
        <taxon>Actinomycetes</taxon>
        <taxon>Kitasatosporales</taxon>
        <taxon>Streptomycetaceae</taxon>
        <taxon>Streptomyces</taxon>
    </lineage>
</organism>
<reference evidence="3 4" key="1">
    <citation type="submission" date="2019-05" db="EMBL/GenBank/DDBJ databases">
        <title>Comparative genomics and metabolomics analyses of clavulanic acid producing Streptomyces species provides insight into specialized metabolism and evolution of beta-lactam biosynthetic gene clusters.</title>
        <authorList>
            <person name="Moore M.A."/>
            <person name="Cruz-Morales P."/>
            <person name="Barona Gomez F."/>
            <person name="Kapil T."/>
        </authorList>
    </citation>
    <scope>NUCLEOTIDE SEQUENCE [LARGE SCALE GENOMIC DNA]</scope>
    <source>
        <strain evidence="3 4">NRRL 5741</strain>
    </source>
</reference>
<dbReference type="InterPro" id="IPR050267">
    <property type="entry name" value="Anti-sigma-factor_SerPK"/>
</dbReference>
<dbReference type="InterPro" id="IPR003594">
    <property type="entry name" value="HATPase_dom"/>
</dbReference>
<dbReference type="Pfam" id="PF13581">
    <property type="entry name" value="HATPase_c_2"/>
    <property type="match status" value="1"/>
</dbReference>
<feature type="domain" description="Histidine kinase/HSP90-like ATPase" evidence="2">
    <location>
        <begin position="22"/>
        <end position="123"/>
    </location>
</feature>
<evidence type="ECO:0000313" key="3">
    <source>
        <dbReference type="EMBL" id="MQS99900.1"/>
    </source>
</evidence>
<dbReference type="CDD" id="cd16936">
    <property type="entry name" value="HATPase_RsbW-like"/>
    <property type="match status" value="1"/>
</dbReference>
<comment type="caution">
    <text evidence="3">The sequence shown here is derived from an EMBL/GenBank/DDBJ whole genome shotgun (WGS) entry which is preliminary data.</text>
</comment>